<reference evidence="1 2" key="1">
    <citation type="submission" date="2024-11" db="EMBL/GenBank/DDBJ databases">
        <title>The Natural Products Discovery Center: Release of the First 8490 Sequenced Strains for Exploring Actinobacteria Biosynthetic Diversity.</title>
        <authorList>
            <person name="Kalkreuter E."/>
            <person name="Kautsar S.A."/>
            <person name="Yang D."/>
            <person name="Bader C.D."/>
            <person name="Teijaro C.N."/>
            <person name="Fluegel L."/>
            <person name="Davis C.M."/>
            <person name="Simpson J.R."/>
            <person name="Lauterbach L."/>
            <person name="Steele A.D."/>
            <person name="Gui C."/>
            <person name="Meng S."/>
            <person name="Li G."/>
            <person name="Viehrig K."/>
            <person name="Ye F."/>
            <person name="Su P."/>
            <person name="Kiefer A.F."/>
            <person name="Nichols A."/>
            <person name="Cepeda A.J."/>
            <person name="Yan W."/>
            <person name="Fan B."/>
            <person name="Jiang Y."/>
            <person name="Adhikari A."/>
            <person name="Zheng C.-J."/>
            <person name="Schuster L."/>
            <person name="Cowan T.M."/>
            <person name="Smanski M.J."/>
            <person name="Chevrette M.G."/>
            <person name="De Carvalho L.P.S."/>
            <person name="Shen B."/>
        </authorList>
    </citation>
    <scope>NUCLEOTIDE SEQUENCE [LARGE SCALE GENOMIC DNA]</scope>
    <source>
        <strain evidence="1 2">NPDC020863</strain>
    </source>
</reference>
<keyword evidence="2" id="KW-1185">Reference proteome</keyword>
<organism evidence="1 2">
    <name type="scientific">Streptomyces milbemycinicus</name>
    <dbReference type="NCBI Taxonomy" id="476552"/>
    <lineage>
        <taxon>Bacteria</taxon>
        <taxon>Bacillati</taxon>
        <taxon>Actinomycetota</taxon>
        <taxon>Actinomycetes</taxon>
        <taxon>Kitasatosporales</taxon>
        <taxon>Streptomycetaceae</taxon>
        <taxon>Streptomyces</taxon>
    </lineage>
</organism>
<comment type="caution">
    <text evidence="1">The sequence shown here is derived from an EMBL/GenBank/DDBJ whole genome shotgun (WGS) entry which is preliminary data.</text>
</comment>
<accession>A0ABW8MBB3</accession>
<sequence length="88" mass="8261">MGHAARPAISSITSTTTAAAVRRRLPALAAAAGMVAVLGVAPAGAATQDGAARAAGATPHKTPVAVGYGGAVSSVDADASAAGIDVLR</sequence>
<dbReference type="EMBL" id="JBJDQH010000635">
    <property type="protein sequence ID" value="MFK4274300.1"/>
    <property type="molecule type" value="Genomic_DNA"/>
</dbReference>
<protein>
    <submittedName>
        <fullName evidence="1">Gamma-glutamyltransferase</fullName>
    </submittedName>
</protein>
<evidence type="ECO:0000313" key="2">
    <source>
        <dbReference type="Proteomes" id="UP001620295"/>
    </source>
</evidence>
<name>A0ABW8MBB3_9ACTN</name>
<gene>
    <name evidence="1" type="ORF">ACI2L5_57165</name>
</gene>
<proteinExistence type="predicted"/>
<evidence type="ECO:0000313" key="1">
    <source>
        <dbReference type="EMBL" id="MFK4274300.1"/>
    </source>
</evidence>
<feature type="non-terminal residue" evidence="1">
    <location>
        <position position="88"/>
    </location>
</feature>
<dbReference type="Proteomes" id="UP001620295">
    <property type="component" value="Unassembled WGS sequence"/>
</dbReference>